<dbReference type="PANTHER" id="PTHR43244:SF1">
    <property type="entry name" value="5,10-METHYLENETETRAHYDROMETHANOPTERIN REDUCTASE"/>
    <property type="match status" value="1"/>
</dbReference>
<proteinExistence type="predicted"/>
<keyword evidence="4" id="KW-1185">Reference proteome</keyword>
<protein>
    <submittedName>
        <fullName evidence="3">TIGR03885 family FMN-dependent LLM class oxidoreductase</fullName>
        <ecNumber evidence="3">1.-.-.-</ecNumber>
    </submittedName>
</protein>
<accession>A0ABU5ERW2</accession>
<dbReference type="InterPro" id="IPR019945">
    <property type="entry name" value="F420_G6P_DH-rel"/>
</dbReference>
<dbReference type="NCBIfam" id="TIGR03557">
    <property type="entry name" value="F420_G6P_family"/>
    <property type="match status" value="1"/>
</dbReference>
<evidence type="ECO:0000256" key="1">
    <source>
        <dbReference type="ARBA" id="ARBA00023002"/>
    </source>
</evidence>
<comment type="caution">
    <text evidence="3">The sequence shown here is derived from an EMBL/GenBank/DDBJ whole genome shotgun (WGS) entry which is preliminary data.</text>
</comment>
<dbReference type="GO" id="GO:0016491">
    <property type="term" value="F:oxidoreductase activity"/>
    <property type="evidence" value="ECO:0007669"/>
    <property type="project" value="UniProtKB-KW"/>
</dbReference>
<dbReference type="PANTHER" id="PTHR43244">
    <property type="match status" value="1"/>
</dbReference>
<evidence type="ECO:0000313" key="3">
    <source>
        <dbReference type="EMBL" id="MDY3558078.1"/>
    </source>
</evidence>
<name>A0ABU5ERW2_9BACT</name>
<gene>
    <name evidence="3" type="ORF">R5W23_000799</name>
</gene>
<dbReference type="Proteomes" id="UP001272242">
    <property type="component" value="Unassembled WGS sequence"/>
</dbReference>
<dbReference type="InterPro" id="IPR036661">
    <property type="entry name" value="Luciferase-like_sf"/>
</dbReference>
<dbReference type="CDD" id="cd01097">
    <property type="entry name" value="Tetrahydromethanopterin_reductase"/>
    <property type="match status" value="1"/>
</dbReference>
<sequence>MATIGYHCSHEQFAPSELLRYVRRAEQAGFRAAMCSDHFHPWSERQGQSGFAWSWLGAALQATALPFGTVNAPGQRYHPAVIAQAAATLAEMFPGRFWLALGTGQLLSEHVTGGKWPRKGTRQERLKECVTVMRALWAGETVTHDGLVTVTDAKLYTRPAQPPQVVGAAVSAETAEWVGSWADALITVFKPAEELKQVVEAFRRGGGAGKPMYLQAQTSYARTEDEAQQAAFDQWRQSGLDGDVLTELATPADFDRQAAGLKPEDLDTKVRISADLKRHAAWVAEYFSLGFEAVYIHQVGRDQERFIDAFGEHVLPALARRS</sequence>
<dbReference type="EC" id="1.-.-.-" evidence="3"/>
<dbReference type="Gene3D" id="3.20.20.30">
    <property type="entry name" value="Luciferase-like domain"/>
    <property type="match status" value="1"/>
</dbReference>
<reference evidence="4" key="1">
    <citation type="journal article" date="2023" name="Mar. Drugs">
        <title>Gemmata algarum, a Novel Planctomycete Isolated from an Algal Mat, Displays Antimicrobial Activity.</title>
        <authorList>
            <person name="Kumar G."/>
            <person name="Kallscheuer N."/>
            <person name="Kashif M."/>
            <person name="Ahamad S."/>
            <person name="Jagadeeshwari U."/>
            <person name="Pannikurungottu S."/>
            <person name="Haufschild T."/>
            <person name="Kabuu M."/>
            <person name="Sasikala C."/>
            <person name="Jogler C."/>
            <person name="Ramana C."/>
        </authorList>
    </citation>
    <scope>NUCLEOTIDE SEQUENCE [LARGE SCALE GENOMIC DNA]</scope>
    <source>
        <strain evidence="4">JC673</strain>
    </source>
</reference>
<dbReference type="Pfam" id="PF00296">
    <property type="entry name" value="Bac_luciferase"/>
    <property type="match status" value="1"/>
</dbReference>
<evidence type="ECO:0000259" key="2">
    <source>
        <dbReference type="Pfam" id="PF00296"/>
    </source>
</evidence>
<dbReference type="EMBL" id="JAXBLV010000013">
    <property type="protein sequence ID" value="MDY3558078.1"/>
    <property type="molecule type" value="Genomic_DNA"/>
</dbReference>
<dbReference type="InterPro" id="IPR023907">
    <property type="entry name" value="Non-F420_Flavin_OxRdtase"/>
</dbReference>
<dbReference type="InterPro" id="IPR050564">
    <property type="entry name" value="F420-G6PD/mer"/>
</dbReference>
<evidence type="ECO:0000313" key="4">
    <source>
        <dbReference type="Proteomes" id="UP001272242"/>
    </source>
</evidence>
<dbReference type="RefSeq" id="WP_320685050.1">
    <property type="nucleotide sequence ID" value="NZ_JAXBLV010000013.1"/>
</dbReference>
<feature type="domain" description="Luciferase-like" evidence="2">
    <location>
        <begin position="9"/>
        <end position="292"/>
    </location>
</feature>
<keyword evidence="1 3" id="KW-0560">Oxidoreductase</keyword>
<dbReference type="SUPFAM" id="SSF51679">
    <property type="entry name" value="Bacterial luciferase-like"/>
    <property type="match status" value="1"/>
</dbReference>
<dbReference type="InterPro" id="IPR011251">
    <property type="entry name" value="Luciferase-like_dom"/>
</dbReference>
<dbReference type="NCBIfam" id="TIGR03885">
    <property type="entry name" value="flavin_revert"/>
    <property type="match status" value="1"/>
</dbReference>
<organism evidence="3 4">
    <name type="scientific">Gemmata algarum</name>
    <dbReference type="NCBI Taxonomy" id="2975278"/>
    <lineage>
        <taxon>Bacteria</taxon>
        <taxon>Pseudomonadati</taxon>
        <taxon>Planctomycetota</taxon>
        <taxon>Planctomycetia</taxon>
        <taxon>Gemmatales</taxon>
        <taxon>Gemmataceae</taxon>
        <taxon>Gemmata</taxon>
    </lineage>
</organism>